<evidence type="ECO:0008006" key="5">
    <source>
        <dbReference type="Google" id="ProtNLM"/>
    </source>
</evidence>
<dbReference type="InterPro" id="IPR012337">
    <property type="entry name" value="RNaseH-like_sf"/>
</dbReference>
<dbReference type="Gramene" id="Bo4g111070.1">
    <property type="protein sequence ID" value="Bo4g111070.1"/>
    <property type="gene ID" value="Bo4g111070"/>
</dbReference>
<dbReference type="EnsemblPlants" id="Bo4g111070.1">
    <property type="protein sequence ID" value="Bo4g111070.1"/>
    <property type="gene ID" value="Bo4g111070"/>
</dbReference>
<proteinExistence type="predicted"/>
<dbReference type="InterPro" id="IPR008906">
    <property type="entry name" value="HATC_C_dom"/>
</dbReference>
<keyword evidence="4" id="KW-1185">Reference proteome</keyword>
<evidence type="ECO:0000259" key="1">
    <source>
        <dbReference type="Pfam" id="PF05699"/>
    </source>
</evidence>
<accession>A0A0D3BX91</accession>
<reference evidence="3 4" key="1">
    <citation type="journal article" date="2014" name="Genome Biol.">
        <title>Transcriptome and methylome profiling reveals relics of genome dominance in the mesopolyploid Brassica oleracea.</title>
        <authorList>
            <person name="Parkin I.A."/>
            <person name="Koh C."/>
            <person name="Tang H."/>
            <person name="Robinson S.J."/>
            <person name="Kagale S."/>
            <person name="Clarke W.E."/>
            <person name="Town C.D."/>
            <person name="Nixon J."/>
            <person name="Krishnakumar V."/>
            <person name="Bidwell S.L."/>
            <person name="Denoeud F."/>
            <person name="Belcram H."/>
            <person name="Links M.G."/>
            <person name="Just J."/>
            <person name="Clarke C."/>
            <person name="Bender T."/>
            <person name="Huebert T."/>
            <person name="Mason A.S."/>
            <person name="Pires J.C."/>
            <person name="Barker G."/>
            <person name="Moore J."/>
            <person name="Walley P.G."/>
            <person name="Manoli S."/>
            <person name="Batley J."/>
            <person name="Edwards D."/>
            <person name="Nelson M.N."/>
            <person name="Wang X."/>
            <person name="Paterson A.H."/>
            <person name="King G."/>
            <person name="Bancroft I."/>
            <person name="Chalhoub B."/>
            <person name="Sharpe A.G."/>
        </authorList>
    </citation>
    <scope>NUCLEOTIDE SEQUENCE</scope>
    <source>
        <strain evidence="3 4">cv. TO1000</strain>
    </source>
</reference>
<dbReference type="PANTHER" id="PTHR45749">
    <property type="match status" value="1"/>
</dbReference>
<dbReference type="Proteomes" id="UP000032141">
    <property type="component" value="Chromosome C4"/>
</dbReference>
<dbReference type="Pfam" id="PF05699">
    <property type="entry name" value="Dimer_Tnp_hAT"/>
    <property type="match status" value="1"/>
</dbReference>
<name>A0A0D3BX91_BRAOL</name>
<dbReference type="GO" id="GO:0046983">
    <property type="term" value="F:protein dimerization activity"/>
    <property type="evidence" value="ECO:0007669"/>
    <property type="project" value="InterPro"/>
</dbReference>
<protein>
    <recommendedName>
        <fullName evidence="5">HAT C-terminal dimerisation domain-containing protein</fullName>
    </recommendedName>
</protein>
<feature type="domain" description="HAT C-terminal dimerisation" evidence="1">
    <location>
        <begin position="432"/>
        <end position="519"/>
    </location>
</feature>
<evidence type="ECO:0000313" key="4">
    <source>
        <dbReference type="Proteomes" id="UP000032141"/>
    </source>
</evidence>
<feature type="domain" description="DUF4371" evidence="2">
    <location>
        <begin position="105"/>
        <end position="229"/>
    </location>
</feature>
<sequence length="546" mass="62955">MRQRRGLGLGLLVDAKLPTLICFQRWIQAFDFCYVDKFPTIIILIANKEDDSAFDLMDPGNWRKIDQKLRDYLVEKGPLPPPSEDYIFPKNESGRHFSHRNYKRIMKNGDMQQRRCYKIQNELIGMLSSEIKFMIIKKIKEVKFFSVILDCTPDISHKEQMPLIIRCVDISVSPVQIEEFFLTFLKVEDKSGKGLFELLCDTLIGLKLDINDVRGQGYDNGSNMKGKNKGVQKRLLDINPRAFYTPCGCHNLNLAICDIAKSSDKTMSFFGIIQRLYNFFQPSTTRWEMYRKMVESFTLKALSDTRWESHLESVKAIRFKAPEIRDVLLYFAENSEDPGARSDAECLAISETHGIGGFEFLFGLVIWYDVLFAVNTVSKTLQSEDIDIDDAIAQLKGLRKLNSTSDDILKSKCSNLEAFLKHGADSDIDGNDLFMEIKIFREVLPKIFKKNVEVLDYLKRMKDSYPSIWIAYRIMLTIPVSVASAVRSFSKLKLIKSYLRSTMSQERLNGLTMLSIEKALIQNLNYESLMNDFAEKTARRVIFQNR</sequence>
<dbReference type="AlphaFoldDB" id="A0A0D3BX91"/>
<evidence type="ECO:0000259" key="2">
    <source>
        <dbReference type="Pfam" id="PF14291"/>
    </source>
</evidence>
<dbReference type="STRING" id="109376.A0A0D3BX91"/>
<dbReference type="HOGENOM" id="CLU_006175_4_3_1"/>
<evidence type="ECO:0000313" key="3">
    <source>
        <dbReference type="EnsemblPlants" id="Bo4g111070.1"/>
    </source>
</evidence>
<dbReference type="InterPro" id="IPR025398">
    <property type="entry name" value="DUF4371"/>
</dbReference>
<dbReference type="Pfam" id="PF14291">
    <property type="entry name" value="DUF4371"/>
    <property type="match status" value="1"/>
</dbReference>
<reference evidence="3" key="2">
    <citation type="submission" date="2015-03" db="UniProtKB">
        <authorList>
            <consortium name="EnsemblPlants"/>
        </authorList>
    </citation>
    <scope>IDENTIFICATION</scope>
</reference>
<organism evidence="3 4">
    <name type="scientific">Brassica oleracea var. oleracea</name>
    <dbReference type="NCBI Taxonomy" id="109376"/>
    <lineage>
        <taxon>Eukaryota</taxon>
        <taxon>Viridiplantae</taxon>
        <taxon>Streptophyta</taxon>
        <taxon>Embryophyta</taxon>
        <taxon>Tracheophyta</taxon>
        <taxon>Spermatophyta</taxon>
        <taxon>Magnoliopsida</taxon>
        <taxon>eudicotyledons</taxon>
        <taxon>Gunneridae</taxon>
        <taxon>Pentapetalae</taxon>
        <taxon>rosids</taxon>
        <taxon>malvids</taxon>
        <taxon>Brassicales</taxon>
        <taxon>Brassicaceae</taxon>
        <taxon>Brassiceae</taxon>
        <taxon>Brassica</taxon>
    </lineage>
</organism>
<dbReference type="OMA" id="KFCICEG"/>
<dbReference type="PANTHER" id="PTHR45749:SF35">
    <property type="entry name" value="AC-LIKE TRANSPOSASE-RELATED"/>
    <property type="match status" value="1"/>
</dbReference>
<dbReference type="SUPFAM" id="SSF53098">
    <property type="entry name" value="Ribonuclease H-like"/>
    <property type="match status" value="1"/>
</dbReference>